<reference evidence="2 3" key="1">
    <citation type="submission" date="2023-01" db="EMBL/GenBank/DDBJ databases">
        <title>Psychrosphaera sp. nov., isolated from marine algae.</title>
        <authorList>
            <person name="Bayburt H."/>
            <person name="Choi B.J."/>
            <person name="Kim J.M."/>
            <person name="Choi D.G."/>
            <person name="Jeon C.O."/>
        </authorList>
    </citation>
    <scope>NUCLEOTIDE SEQUENCE [LARGE SCALE GENOMIC DNA]</scope>
    <source>
        <strain evidence="2 3">G1-22</strain>
    </source>
</reference>
<evidence type="ECO:0000313" key="2">
    <source>
        <dbReference type="EMBL" id="MDC2888345.1"/>
    </source>
</evidence>
<gene>
    <name evidence="2" type="ORF">PN838_05610</name>
</gene>
<organism evidence="2 3">
    <name type="scientific">Psychrosphaera algicola</name>
    <dbReference type="NCBI Taxonomy" id="3023714"/>
    <lineage>
        <taxon>Bacteria</taxon>
        <taxon>Pseudomonadati</taxon>
        <taxon>Pseudomonadota</taxon>
        <taxon>Gammaproteobacteria</taxon>
        <taxon>Alteromonadales</taxon>
        <taxon>Pseudoalteromonadaceae</taxon>
        <taxon>Psychrosphaera</taxon>
    </lineage>
</organism>
<proteinExistence type="predicted"/>
<sequence>MTLTLKPRDLSFWDESTNAWRYEAGEFEAFIGSSLADLRLNQRFVYQ</sequence>
<accession>A0ABT5F9Y8</accession>
<dbReference type="Proteomes" id="UP001528411">
    <property type="component" value="Unassembled WGS sequence"/>
</dbReference>
<evidence type="ECO:0000313" key="3">
    <source>
        <dbReference type="Proteomes" id="UP001528411"/>
    </source>
</evidence>
<evidence type="ECO:0000259" key="1">
    <source>
        <dbReference type="Pfam" id="PF14310"/>
    </source>
</evidence>
<keyword evidence="3" id="KW-1185">Reference proteome</keyword>
<dbReference type="InterPro" id="IPR013783">
    <property type="entry name" value="Ig-like_fold"/>
</dbReference>
<comment type="caution">
    <text evidence="2">The sequence shown here is derived from an EMBL/GenBank/DDBJ whole genome shotgun (WGS) entry which is preliminary data.</text>
</comment>
<dbReference type="Pfam" id="PF14310">
    <property type="entry name" value="Fn3-like"/>
    <property type="match status" value="1"/>
</dbReference>
<dbReference type="Gene3D" id="2.60.40.10">
    <property type="entry name" value="Immunoglobulins"/>
    <property type="match status" value="1"/>
</dbReference>
<feature type="domain" description="Fibronectin type III-like" evidence="1">
    <location>
        <begin position="2"/>
        <end position="34"/>
    </location>
</feature>
<name>A0ABT5F9Y8_9GAMM</name>
<protein>
    <submittedName>
        <fullName evidence="2">Fibronectin type III-like domain-contianing protein</fullName>
    </submittedName>
</protein>
<dbReference type="InterPro" id="IPR026891">
    <property type="entry name" value="Fn3-like"/>
</dbReference>
<dbReference type="EMBL" id="JAQOMS010000002">
    <property type="protein sequence ID" value="MDC2888345.1"/>
    <property type="molecule type" value="Genomic_DNA"/>
</dbReference>